<keyword evidence="1" id="KW-0175">Coiled coil</keyword>
<evidence type="ECO:0000313" key="3">
    <source>
        <dbReference type="Proteomes" id="UP000000305"/>
    </source>
</evidence>
<sequence length="76" mass="8893">MDLLSARSYAMIILLVTHAHVGPTEEKQLELQSENYVKMQEMFKEQATQLEELKIRVQQQESVINSMQRDKSIEID</sequence>
<evidence type="ECO:0000256" key="1">
    <source>
        <dbReference type="SAM" id="Coils"/>
    </source>
</evidence>
<name>E9FZY0_DAPPU</name>
<dbReference type="HOGENOM" id="CLU_2657002_0_0_1"/>
<dbReference type="AlphaFoldDB" id="E9FZY0"/>
<reference evidence="2 3" key="1">
    <citation type="journal article" date="2011" name="Science">
        <title>The ecoresponsive genome of Daphnia pulex.</title>
        <authorList>
            <person name="Colbourne J.K."/>
            <person name="Pfrender M.E."/>
            <person name="Gilbert D."/>
            <person name="Thomas W.K."/>
            <person name="Tucker A."/>
            <person name="Oakley T.H."/>
            <person name="Tokishita S."/>
            <person name="Aerts A."/>
            <person name="Arnold G.J."/>
            <person name="Basu M.K."/>
            <person name="Bauer D.J."/>
            <person name="Caceres C.E."/>
            <person name="Carmel L."/>
            <person name="Casola C."/>
            <person name="Choi J.H."/>
            <person name="Detter J.C."/>
            <person name="Dong Q."/>
            <person name="Dusheyko S."/>
            <person name="Eads B.D."/>
            <person name="Frohlich T."/>
            <person name="Geiler-Samerotte K.A."/>
            <person name="Gerlach D."/>
            <person name="Hatcher P."/>
            <person name="Jogdeo S."/>
            <person name="Krijgsveld J."/>
            <person name="Kriventseva E.V."/>
            <person name="Kultz D."/>
            <person name="Laforsch C."/>
            <person name="Lindquist E."/>
            <person name="Lopez J."/>
            <person name="Manak J.R."/>
            <person name="Muller J."/>
            <person name="Pangilinan J."/>
            <person name="Patwardhan R.P."/>
            <person name="Pitluck S."/>
            <person name="Pritham E.J."/>
            <person name="Rechtsteiner A."/>
            <person name="Rho M."/>
            <person name="Rogozin I.B."/>
            <person name="Sakarya O."/>
            <person name="Salamov A."/>
            <person name="Schaack S."/>
            <person name="Shapiro H."/>
            <person name="Shiga Y."/>
            <person name="Skalitzky C."/>
            <person name="Smith Z."/>
            <person name="Souvorov A."/>
            <person name="Sung W."/>
            <person name="Tang Z."/>
            <person name="Tsuchiya D."/>
            <person name="Tu H."/>
            <person name="Vos H."/>
            <person name="Wang M."/>
            <person name="Wolf Y.I."/>
            <person name="Yamagata H."/>
            <person name="Yamada T."/>
            <person name="Ye Y."/>
            <person name="Shaw J.R."/>
            <person name="Andrews J."/>
            <person name="Crease T.J."/>
            <person name="Tang H."/>
            <person name="Lucas S.M."/>
            <person name="Robertson H.M."/>
            <person name="Bork P."/>
            <person name="Koonin E.V."/>
            <person name="Zdobnov E.M."/>
            <person name="Grigoriev I.V."/>
            <person name="Lynch M."/>
            <person name="Boore J.L."/>
        </authorList>
    </citation>
    <scope>NUCLEOTIDE SEQUENCE [LARGE SCALE GENOMIC DNA]</scope>
</reference>
<proteinExistence type="predicted"/>
<accession>E9FZY0</accession>
<dbReference type="Proteomes" id="UP000000305">
    <property type="component" value="Unassembled WGS sequence"/>
</dbReference>
<dbReference type="KEGG" id="dpx:DAPPUDRAFT_236091"/>
<dbReference type="InParanoid" id="E9FZY0"/>
<gene>
    <name evidence="2" type="ORF">DAPPUDRAFT_236091</name>
</gene>
<dbReference type="EMBL" id="GL732528">
    <property type="protein sequence ID" value="EFX87179.1"/>
    <property type="molecule type" value="Genomic_DNA"/>
</dbReference>
<protein>
    <submittedName>
        <fullName evidence="2">Uncharacterized protein</fullName>
    </submittedName>
</protein>
<feature type="coiled-coil region" evidence="1">
    <location>
        <begin position="36"/>
        <end position="70"/>
    </location>
</feature>
<evidence type="ECO:0000313" key="2">
    <source>
        <dbReference type="EMBL" id="EFX87179.1"/>
    </source>
</evidence>
<organism evidence="2 3">
    <name type="scientific">Daphnia pulex</name>
    <name type="common">Water flea</name>
    <dbReference type="NCBI Taxonomy" id="6669"/>
    <lineage>
        <taxon>Eukaryota</taxon>
        <taxon>Metazoa</taxon>
        <taxon>Ecdysozoa</taxon>
        <taxon>Arthropoda</taxon>
        <taxon>Crustacea</taxon>
        <taxon>Branchiopoda</taxon>
        <taxon>Diplostraca</taxon>
        <taxon>Cladocera</taxon>
        <taxon>Anomopoda</taxon>
        <taxon>Daphniidae</taxon>
        <taxon>Daphnia</taxon>
    </lineage>
</organism>
<keyword evidence="3" id="KW-1185">Reference proteome</keyword>